<protein>
    <submittedName>
        <fullName evidence="1">PhoP regulatory network protein YrbL</fullName>
    </submittedName>
</protein>
<dbReference type="AlphaFoldDB" id="A0A4R1YTK9"/>
<dbReference type="InterPro" id="IPR019647">
    <property type="entry name" value="PhoP_reg_network_YrbL"/>
</dbReference>
<evidence type="ECO:0000313" key="2">
    <source>
        <dbReference type="Proteomes" id="UP000295277"/>
    </source>
</evidence>
<dbReference type="Proteomes" id="UP000295277">
    <property type="component" value="Unassembled WGS sequence"/>
</dbReference>
<accession>A0A4R1YTK9</accession>
<comment type="caution">
    <text evidence="1">The sequence shown here is derived from an EMBL/GenBank/DDBJ whole genome shotgun (WGS) entry which is preliminary data.</text>
</comment>
<proteinExistence type="predicted"/>
<evidence type="ECO:0000313" key="1">
    <source>
        <dbReference type="EMBL" id="TCM84392.1"/>
    </source>
</evidence>
<sequence length="193" mass="22305">MFDRWNFGHLSQRLFPAARYRSTAKQYDEYRRLIMERLFDTGFDLPISHLYGFVKTNLGFGCVTERITDAQGNTAQNLRERVLARSFTADDLEGLNRFIARLYEVSICAADMGPANFVHGHRHIGPENARTAPGWVLVDGFGDRFAITIRSVSRPARTRGMDRRFIRGKKVKGLVWQPDQRRFAFAEDYTPIR</sequence>
<keyword evidence="2" id="KW-1185">Reference proteome</keyword>
<gene>
    <name evidence="1" type="ORF">EV216_11229</name>
</gene>
<dbReference type="Pfam" id="PF10707">
    <property type="entry name" value="YrbL-PhoP_reg"/>
    <property type="match status" value="1"/>
</dbReference>
<dbReference type="EMBL" id="SLVM01000012">
    <property type="protein sequence ID" value="TCM84392.1"/>
    <property type="molecule type" value="Genomic_DNA"/>
</dbReference>
<name>A0A4R1YTK9_9RHOB</name>
<dbReference type="RefSeq" id="WP_243642034.1">
    <property type="nucleotide sequence ID" value="NZ_SLVM01000012.1"/>
</dbReference>
<reference evidence="1 2" key="1">
    <citation type="submission" date="2019-03" db="EMBL/GenBank/DDBJ databases">
        <title>Genomic Encyclopedia of Type Strains, Phase IV (KMG-IV): sequencing the most valuable type-strain genomes for metagenomic binning, comparative biology and taxonomic classification.</title>
        <authorList>
            <person name="Goeker M."/>
        </authorList>
    </citation>
    <scope>NUCLEOTIDE SEQUENCE [LARGE SCALE GENOMIC DNA]</scope>
    <source>
        <strain evidence="1 2">DSM 21153</strain>
    </source>
</reference>
<organism evidence="1 2">
    <name type="scientific">Rhodovulum steppense</name>
    <dbReference type="NCBI Taxonomy" id="540251"/>
    <lineage>
        <taxon>Bacteria</taxon>
        <taxon>Pseudomonadati</taxon>
        <taxon>Pseudomonadota</taxon>
        <taxon>Alphaproteobacteria</taxon>
        <taxon>Rhodobacterales</taxon>
        <taxon>Paracoccaceae</taxon>
        <taxon>Rhodovulum</taxon>
    </lineage>
</organism>